<keyword evidence="2" id="KW-1185">Reference proteome</keyword>
<organism evidence="1 2">
    <name type="scientific">Violaceomyces palustris</name>
    <dbReference type="NCBI Taxonomy" id="1673888"/>
    <lineage>
        <taxon>Eukaryota</taxon>
        <taxon>Fungi</taxon>
        <taxon>Dikarya</taxon>
        <taxon>Basidiomycota</taxon>
        <taxon>Ustilaginomycotina</taxon>
        <taxon>Ustilaginomycetes</taxon>
        <taxon>Violaceomycetales</taxon>
        <taxon>Violaceomycetaceae</taxon>
        <taxon>Violaceomyces</taxon>
    </lineage>
</organism>
<evidence type="ECO:0000313" key="1">
    <source>
        <dbReference type="EMBL" id="PWN51411.1"/>
    </source>
</evidence>
<reference evidence="1 2" key="1">
    <citation type="journal article" date="2018" name="Mol. Biol. Evol.">
        <title>Broad Genomic Sampling Reveals a Smut Pathogenic Ancestry of the Fungal Clade Ustilaginomycotina.</title>
        <authorList>
            <person name="Kijpornyongpan T."/>
            <person name="Mondo S.J."/>
            <person name="Barry K."/>
            <person name="Sandor L."/>
            <person name="Lee J."/>
            <person name="Lipzen A."/>
            <person name="Pangilinan J."/>
            <person name="LaButti K."/>
            <person name="Hainaut M."/>
            <person name="Henrissat B."/>
            <person name="Grigoriev I.V."/>
            <person name="Spatafora J.W."/>
            <person name="Aime M.C."/>
        </authorList>
    </citation>
    <scope>NUCLEOTIDE SEQUENCE [LARGE SCALE GENOMIC DNA]</scope>
    <source>
        <strain evidence="1 2">SA 807</strain>
    </source>
</reference>
<name>A0ACD0P067_9BASI</name>
<accession>A0ACD0P067</accession>
<evidence type="ECO:0000313" key="2">
    <source>
        <dbReference type="Proteomes" id="UP000245626"/>
    </source>
</evidence>
<protein>
    <submittedName>
        <fullName evidence="1">L-ascorbate oxidase</fullName>
    </submittedName>
</protein>
<proteinExistence type="predicted"/>
<dbReference type="EMBL" id="KZ819845">
    <property type="protein sequence ID" value="PWN51411.1"/>
    <property type="molecule type" value="Genomic_DNA"/>
</dbReference>
<dbReference type="Proteomes" id="UP000245626">
    <property type="component" value="Unassembled WGS sequence"/>
</dbReference>
<gene>
    <name evidence="1" type="ORF">IE53DRAFT_313983</name>
</gene>
<sequence length="674" mass="75514">MKPIETYILLSSLFLACLGVKITHRLHDDENGQGRSRGDDSVPIRRESLFLTSTTLWADCNPQTEAVVINGTFPGPTIRAMAGERLIINVTNAMTDRNATVHWHGLSMRLNPASDGTPLISQWPIAPGHWFEYDIKLAKEDVGTYFYHSHVGLQAMTAQGALIIEDRPNDWGKNGSDRSGGKKREGERKHDKLSKNGRSVPGAPYAYDEDRVMVIGDYYHATNADKILKGLLASPFVWPGSANALLVNGMQGQLTCNQTSTDLLDPSIRCPPSVSDQVSNLVPGGCDYSTIEVEHAKTYRLRFIGAQSLMYQHLAILNHTMDLIEADGTYLEKVEVDYLEIASGQRYSVLLKTKSKEQVRKETTDGIYWMRLESRWRAGPSGWARIKYTTTKREASKPPFIDDNRRILANETFGWISSSLSPLRTSAATSAFHYEKVPDDSEVTRSVLINGQQIAAGANLKGVAWNVNDYAYSEETTSTEPYLVEIYKGTKSAPGYDKLDEDDDDGQCYDAKQHIYLARPGEVIDIVLINQPSNISQQTEVHPWHLHSRKHWVIAMGQGDYDPDEVRRIRSEGKGGFKDPILRDTTNVYASPGASYLGSSSTVPKGHQGGWAVLRYRVEQEDAGVYPLHCHWFFHQVMGMSTTWALSPDKINQLVKVYDNQQYLFYGRNVRAEV</sequence>